<proteinExistence type="predicted"/>
<comment type="caution">
    <text evidence="3">The sequence shown here is derived from an EMBL/GenBank/DDBJ whole genome shotgun (WGS) entry which is preliminary data.</text>
</comment>
<keyword evidence="2" id="KW-0472">Membrane</keyword>
<evidence type="ECO:0000256" key="2">
    <source>
        <dbReference type="SAM" id="Phobius"/>
    </source>
</evidence>
<sequence length="124" mass="13347">MSHDPSYDRQETDSHELARKRYGRGDMRVGNAGHSSAAWIGVAVILAGCVVAAVALPLAEPWLFWTGVGVAAVGAVLGKLLSLMGLGVPPGYHQEGDVELRDQFVQDNGEEQWSADRTTSRDRS</sequence>
<evidence type="ECO:0000313" key="4">
    <source>
        <dbReference type="Proteomes" id="UP001551482"/>
    </source>
</evidence>
<name>A0ABV3DQ99_9ACTN</name>
<dbReference type="NCBIfam" id="NF041681">
    <property type="entry name" value="HGxxPAAW"/>
    <property type="match status" value="1"/>
</dbReference>
<protein>
    <submittedName>
        <fullName evidence="3">HGxxPAAW family protein</fullName>
    </submittedName>
</protein>
<keyword evidence="4" id="KW-1185">Reference proteome</keyword>
<evidence type="ECO:0000256" key="1">
    <source>
        <dbReference type="SAM" id="MobiDB-lite"/>
    </source>
</evidence>
<dbReference type="EMBL" id="JBEZFP010000104">
    <property type="protein sequence ID" value="MEU8137915.1"/>
    <property type="molecule type" value="Genomic_DNA"/>
</dbReference>
<keyword evidence="2" id="KW-0812">Transmembrane</keyword>
<dbReference type="Proteomes" id="UP001551482">
    <property type="component" value="Unassembled WGS sequence"/>
</dbReference>
<feature type="transmembrane region" description="Helical" evidence="2">
    <location>
        <begin position="62"/>
        <end position="81"/>
    </location>
</feature>
<feature type="transmembrane region" description="Helical" evidence="2">
    <location>
        <begin position="37"/>
        <end position="56"/>
    </location>
</feature>
<organism evidence="3 4">
    <name type="scientific">Streptodolium elevatio</name>
    <dbReference type="NCBI Taxonomy" id="3157996"/>
    <lineage>
        <taxon>Bacteria</taxon>
        <taxon>Bacillati</taxon>
        <taxon>Actinomycetota</taxon>
        <taxon>Actinomycetes</taxon>
        <taxon>Kitasatosporales</taxon>
        <taxon>Streptomycetaceae</taxon>
        <taxon>Streptodolium</taxon>
    </lineage>
</organism>
<gene>
    <name evidence="3" type="ORF">AB0C36_30940</name>
</gene>
<keyword evidence="2" id="KW-1133">Transmembrane helix</keyword>
<feature type="region of interest" description="Disordered" evidence="1">
    <location>
        <begin position="103"/>
        <end position="124"/>
    </location>
</feature>
<reference evidence="3 4" key="1">
    <citation type="submission" date="2024-06" db="EMBL/GenBank/DDBJ databases">
        <title>The Natural Products Discovery Center: Release of the First 8490 Sequenced Strains for Exploring Actinobacteria Biosynthetic Diversity.</title>
        <authorList>
            <person name="Kalkreuter E."/>
            <person name="Kautsar S.A."/>
            <person name="Yang D."/>
            <person name="Bader C.D."/>
            <person name="Teijaro C.N."/>
            <person name="Fluegel L."/>
            <person name="Davis C.M."/>
            <person name="Simpson J.R."/>
            <person name="Lauterbach L."/>
            <person name="Steele A.D."/>
            <person name="Gui C."/>
            <person name="Meng S."/>
            <person name="Li G."/>
            <person name="Viehrig K."/>
            <person name="Ye F."/>
            <person name="Su P."/>
            <person name="Kiefer A.F."/>
            <person name="Nichols A."/>
            <person name="Cepeda A.J."/>
            <person name="Yan W."/>
            <person name="Fan B."/>
            <person name="Jiang Y."/>
            <person name="Adhikari A."/>
            <person name="Zheng C.-J."/>
            <person name="Schuster L."/>
            <person name="Cowan T.M."/>
            <person name="Smanski M.J."/>
            <person name="Chevrette M.G."/>
            <person name="De Carvalho L.P.S."/>
            <person name="Shen B."/>
        </authorList>
    </citation>
    <scope>NUCLEOTIDE SEQUENCE [LARGE SCALE GENOMIC DNA]</scope>
    <source>
        <strain evidence="3 4">NPDC048946</strain>
    </source>
</reference>
<accession>A0ABV3DQ99</accession>
<dbReference type="RefSeq" id="WP_358360510.1">
    <property type="nucleotide sequence ID" value="NZ_JBEZFP010000104.1"/>
</dbReference>
<evidence type="ECO:0000313" key="3">
    <source>
        <dbReference type="EMBL" id="MEU8137915.1"/>
    </source>
</evidence>